<sequence>MKFIVRENARKQNRLRKRLGKAVKESAENNSLIEKCDMVEKNDMENEHLNVEALRTQILDVKNFIEINASHEMHLCKCIAVSLELCELYHQAIRELIGYHPIEYVKRYFNNLKSVTNRWCQFKEDCSLFNKLRCNTHYYRIAYIYRNSTCLSSAVAHYFGIFLSQHTNIVTELLHRDEIRICSVGGGSTSDVFQEVHSLINPGSVLFLLDFAASNIVKACGGSLGDLPEYELLYEAPFDSYTLHISVVEKHLLLYGHMFGTNICNTMFKAFCRVWVKYDNILAVENIKMETVGFEERVLRKKIKKFKSFCDQFQNLSGEIKINSYQPWKEYFSVELEKKGYREKQIQKGIRQSTERSCKVEKIGKTVTD</sequence>
<comment type="caution">
    <text evidence="1">The sequence shown here is derived from an EMBL/GenBank/DDBJ whole genome shotgun (WGS) entry which is preliminary data.</text>
</comment>
<protein>
    <submittedName>
        <fullName evidence="1">Uncharacterized protein</fullName>
    </submittedName>
</protein>
<organism evidence="1 2">
    <name type="scientific">Caerostris extrusa</name>
    <name type="common">Bark spider</name>
    <name type="synonym">Caerostris bankana</name>
    <dbReference type="NCBI Taxonomy" id="172846"/>
    <lineage>
        <taxon>Eukaryota</taxon>
        <taxon>Metazoa</taxon>
        <taxon>Ecdysozoa</taxon>
        <taxon>Arthropoda</taxon>
        <taxon>Chelicerata</taxon>
        <taxon>Arachnida</taxon>
        <taxon>Araneae</taxon>
        <taxon>Araneomorphae</taxon>
        <taxon>Entelegynae</taxon>
        <taxon>Araneoidea</taxon>
        <taxon>Araneidae</taxon>
        <taxon>Caerostris</taxon>
    </lineage>
</organism>
<dbReference type="EMBL" id="BPLR01004353">
    <property type="protein sequence ID" value="GIX94269.1"/>
    <property type="molecule type" value="Genomic_DNA"/>
</dbReference>
<gene>
    <name evidence="1" type="primary">AVEN_210951_1</name>
    <name evidence="1" type="ORF">CEXT_344972</name>
</gene>
<accession>A0AAV4PB28</accession>
<reference evidence="1 2" key="1">
    <citation type="submission" date="2021-06" db="EMBL/GenBank/DDBJ databases">
        <title>Caerostris extrusa draft genome.</title>
        <authorList>
            <person name="Kono N."/>
            <person name="Arakawa K."/>
        </authorList>
    </citation>
    <scope>NUCLEOTIDE SEQUENCE [LARGE SCALE GENOMIC DNA]</scope>
</reference>
<keyword evidence="2" id="KW-1185">Reference proteome</keyword>
<dbReference type="AlphaFoldDB" id="A0AAV4PB28"/>
<dbReference type="Proteomes" id="UP001054945">
    <property type="component" value="Unassembled WGS sequence"/>
</dbReference>
<evidence type="ECO:0000313" key="2">
    <source>
        <dbReference type="Proteomes" id="UP001054945"/>
    </source>
</evidence>
<evidence type="ECO:0000313" key="1">
    <source>
        <dbReference type="EMBL" id="GIX94269.1"/>
    </source>
</evidence>
<name>A0AAV4PB28_CAEEX</name>
<proteinExistence type="predicted"/>